<proteinExistence type="inferred from homology"/>
<dbReference type="InterPro" id="IPR024767">
    <property type="entry name" value="PRP38_C"/>
</dbReference>
<evidence type="ECO:0000313" key="11">
    <source>
        <dbReference type="Proteomes" id="UP000001514"/>
    </source>
</evidence>
<comment type="subcellular location">
    <subcellularLocation>
        <location evidence="1 7">Nucleus</location>
    </subcellularLocation>
</comment>
<comment type="similarity">
    <text evidence="2 7">Belongs to the PRP38 family.</text>
</comment>
<evidence type="ECO:0000256" key="3">
    <source>
        <dbReference type="ARBA" id="ARBA00022664"/>
    </source>
</evidence>
<dbReference type="InParanoid" id="D8R3L1"/>
<feature type="compositionally biased region" description="Basic and acidic residues" evidence="8">
    <location>
        <begin position="242"/>
        <end position="325"/>
    </location>
</feature>
<feature type="region of interest" description="Disordered" evidence="8">
    <location>
        <begin position="381"/>
        <end position="407"/>
    </location>
</feature>
<keyword evidence="4 7" id="KW-0747">Spliceosome</keyword>
<dbReference type="OMA" id="EKDYDRH"/>
<evidence type="ECO:0000313" key="10">
    <source>
        <dbReference type="EMBL" id="EFJ33299.1"/>
    </source>
</evidence>
<dbReference type="GO" id="GO:0071011">
    <property type="term" value="C:precatalytic spliceosome"/>
    <property type="evidence" value="ECO:0000318"/>
    <property type="project" value="GO_Central"/>
</dbReference>
<comment type="function">
    <text evidence="7">Required for pre-mRNA splicing.</text>
</comment>
<feature type="compositionally biased region" description="Low complexity" evidence="8">
    <location>
        <begin position="231"/>
        <end position="241"/>
    </location>
</feature>
<feature type="compositionally biased region" description="Basic and acidic residues" evidence="8">
    <location>
        <begin position="381"/>
        <end position="399"/>
    </location>
</feature>
<dbReference type="FunCoup" id="D8R3L1">
    <property type="interactions" value="1941"/>
</dbReference>
<keyword evidence="11" id="KW-1185">Reference proteome</keyword>
<evidence type="ECO:0000256" key="5">
    <source>
        <dbReference type="ARBA" id="ARBA00023187"/>
    </source>
</evidence>
<dbReference type="Gramene" id="EFJ33299">
    <property type="protein sequence ID" value="EFJ33299"/>
    <property type="gene ID" value="SELMODRAFT_83934"/>
</dbReference>
<organism evidence="11">
    <name type="scientific">Selaginella moellendorffii</name>
    <name type="common">Spikemoss</name>
    <dbReference type="NCBI Taxonomy" id="88036"/>
    <lineage>
        <taxon>Eukaryota</taxon>
        <taxon>Viridiplantae</taxon>
        <taxon>Streptophyta</taxon>
        <taxon>Embryophyta</taxon>
        <taxon>Tracheophyta</taxon>
        <taxon>Lycopodiopsida</taxon>
        <taxon>Selaginellales</taxon>
        <taxon>Selaginellaceae</taxon>
        <taxon>Selaginella</taxon>
    </lineage>
</organism>
<evidence type="ECO:0000256" key="4">
    <source>
        <dbReference type="ARBA" id="ARBA00022728"/>
    </source>
</evidence>
<feature type="compositionally biased region" description="Basic residues" evidence="8">
    <location>
        <begin position="326"/>
        <end position="344"/>
    </location>
</feature>
<evidence type="ECO:0000256" key="7">
    <source>
        <dbReference type="RuleBase" id="RU367025"/>
    </source>
</evidence>
<dbReference type="AlphaFoldDB" id="D8R3L1"/>
<evidence type="ECO:0000256" key="6">
    <source>
        <dbReference type="ARBA" id="ARBA00023242"/>
    </source>
</evidence>
<evidence type="ECO:0000256" key="2">
    <source>
        <dbReference type="ARBA" id="ARBA00006164"/>
    </source>
</evidence>
<evidence type="ECO:0000256" key="1">
    <source>
        <dbReference type="ARBA" id="ARBA00004123"/>
    </source>
</evidence>
<dbReference type="eggNOG" id="KOG2888">
    <property type="taxonomic scope" value="Eukaryota"/>
</dbReference>
<evidence type="ECO:0000256" key="8">
    <source>
        <dbReference type="SAM" id="MobiDB-lite"/>
    </source>
</evidence>
<dbReference type="InterPro" id="IPR005037">
    <property type="entry name" value="PRP38"/>
</dbReference>
<feature type="region of interest" description="Disordered" evidence="8">
    <location>
        <begin position="172"/>
        <end position="358"/>
    </location>
</feature>
<accession>D8R3L1</accession>
<keyword evidence="5 7" id="KW-0508">mRNA splicing</keyword>
<protein>
    <recommendedName>
        <fullName evidence="7">Pre-mRNA-splicing factor 38</fullName>
    </recommendedName>
</protein>
<name>D8R3L1_SELML</name>
<reference evidence="10 11" key="1">
    <citation type="journal article" date="2011" name="Science">
        <title>The Selaginella genome identifies genetic changes associated with the evolution of vascular plants.</title>
        <authorList>
            <person name="Banks J.A."/>
            <person name="Nishiyama T."/>
            <person name="Hasebe M."/>
            <person name="Bowman J.L."/>
            <person name="Gribskov M."/>
            <person name="dePamphilis C."/>
            <person name="Albert V.A."/>
            <person name="Aono N."/>
            <person name="Aoyama T."/>
            <person name="Ambrose B.A."/>
            <person name="Ashton N.W."/>
            <person name="Axtell M.J."/>
            <person name="Barker E."/>
            <person name="Barker M.S."/>
            <person name="Bennetzen J.L."/>
            <person name="Bonawitz N.D."/>
            <person name="Chapple C."/>
            <person name="Cheng C."/>
            <person name="Correa L.G."/>
            <person name="Dacre M."/>
            <person name="DeBarry J."/>
            <person name="Dreyer I."/>
            <person name="Elias M."/>
            <person name="Engstrom E.M."/>
            <person name="Estelle M."/>
            <person name="Feng L."/>
            <person name="Finet C."/>
            <person name="Floyd S.K."/>
            <person name="Frommer W.B."/>
            <person name="Fujita T."/>
            <person name="Gramzow L."/>
            <person name="Gutensohn M."/>
            <person name="Harholt J."/>
            <person name="Hattori M."/>
            <person name="Heyl A."/>
            <person name="Hirai T."/>
            <person name="Hiwatashi Y."/>
            <person name="Ishikawa M."/>
            <person name="Iwata M."/>
            <person name="Karol K.G."/>
            <person name="Koehler B."/>
            <person name="Kolukisaoglu U."/>
            <person name="Kubo M."/>
            <person name="Kurata T."/>
            <person name="Lalonde S."/>
            <person name="Li K."/>
            <person name="Li Y."/>
            <person name="Litt A."/>
            <person name="Lyons E."/>
            <person name="Manning G."/>
            <person name="Maruyama T."/>
            <person name="Michael T.P."/>
            <person name="Mikami K."/>
            <person name="Miyazaki S."/>
            <person name="Morinaga S."/>
            <person name="Murata T."/>
            <person name="Mueller-Roeber B."/>
            <person name="Nelson D.R."/>
            <person name="Obara M."/>
            <person name="Oguri Y."/>
            <person name="Olmstead R.G."/>
            <person name="Onodera N."/>
            <person name="Petersen B.L."/>
            <person name="Pils B."/>
            <person name="Prigge M."/>
            <person name="Rensing S.A."/>
            <person name="Riano-Pachon D.M."/>
            <person name="Roberts A.W."/>
            <person name="Sato Y."/>
            <person name="Scheller H.V."/>
            <person name="Schulz B."/>
            <person name="Schulz C."/>
            <person name="Shakirov E.V."/>
            <person name="Shibagaki N."/>
            <person name="Shinohara N."/>
            <person name="Shippen D.E."/>
            <person name="Soerensen I."/>
            <person name="Sotooka R."/>
            <person name="Sugimoto N."/>
            <person name="Sugita M."/>
            <person name="Sumikawa N."/>
            <person name="Tanurdzic M."/>
            <person name="Theissen G."/>
            <person name="Ulvskov P."/>
            <person name="Wakazuki S."/>
            <person name="Weng J.K."/>
            <person name="Willats W.W."/>
            <person name="Wipf D."/>
            <person name="Wolf P.G."/>
            <person name="Yang L."/>
            <person name="Zimmer A.D."/>
            <person name="Zhu Q."/>
            <person name="Mitros T."/>
            <person name="Hellsten U."/>
            <person name="Loque D."/>
            <person name="Otillar R."/>
            <person name="Salamov A."/>
            <person name="Schmutz J."/>
            <person name="Shapiro H."/>
            <person name="Lindquist E."/>
            <person name="Lucas S."/>
            <person name="Rokhsar D."/>
            <person name="Grigoriev I.V."/>
        </authorList>
    </citation>
    <scope>NUCLEOTIDE SEQUENCE [LARGE SCALE GENOMIC DNA]</scope>
</reference>
<dbReference type="Proteomes" id="UP000001514">
    <property type="component" value="Unassembled WGS sequence"/>
</dbReference>
<dbReference type="KEGG" id="smo:SELMODRAFT_83934"/>
<dbReference type="PANTHER" id="PTHR23142">
    <property type="entry name" value="PRE-MRNA-SPLICING FACTOR 38A-RELATED"/>
    <property type="match status" value="1"/>
</dbReference>
<dbReference type="Pfam" id="PF12871">
    <property type="entry name" value="PRP38_assoc"/>
    <property type="match status" value="1"/>
</dbReference>
<dbReference type="Pfam" id="PF03371">
    <property type="entry name" value="PRP38"/>
    <property type="match status" value="1"/>
</dbReference>
<dbReference type="HOGENOM" id="CLU_034151_4_1_1"/>
<dbReference type="EMBL" id="GL377571">
    <property type="protein sequence ID" value="EFJ33299.1"/>
    <property type="molecule type" value="Genomic_DNA"/>
</dbReference>
<dbReference type="GO" id="GO:0000398">
    <property type="term" value="P:mRNA splicing, via spliceosome"/>
    <property type="evidence" value="ECO:0007669"/>
    <property type="project" value="UniProtKB-UniRule"/>
</dbReference>
<sequence>MSAEVQTCGKPIQTLVEHVVNVNILSSEYFKELYRLKTFHEVVDEIYNHVDHVEPWMTGNCRGPSTAFCLLYKFFTMKLTVKQMQGLLNHADSPYIRAIGFLYLRYCGEPRTLWQWFEPYIEDDEEFSPGTNGRVTKMGVYIRDLLLHQHYFDTIFPRIPVPVARQIASHLERLKLPTTPQGTTGRHSSEETARRPPSVKAALSVSFGQRAPHRASTRDSSPVRRSLPPSNGNNNNNNNNNTDDRSSRGQDRTREERDRGRDREVERERPRSRDSDYRDYRDRGRDRRDRRDREERDRDRHSSRERENRDRDRHSSRERDRDWRRERRSRSRSRSPRRSPRRRSSSPGMKDSDKNGSAANVAISANLLKLRDVYGDASGKKLEENQAARVKDSSGEDVIRLGGSSWR</sequence>
<evidence type="ECO:0000259" key="9">
    <source>
        <dbReference type="Pfam" id="PF12871"/>
    </source>
</evidence>
<dbReference type="STRING" id="88036.D8R3L1"/>
<gene>
    <name evidence="10" type="ORF">SELMODRAFT_83934</name>
</gene>
<feature type="domain" description="Pre-mRNA-splicing factor 38 C-terminal" evidence="9">
    <location>
        <begin position="187"/>
        <end position="271"/>
    </location>
</feature>
<keyword evidence="3 7" id="KW-0507">mRNA processing</keyword>
<dbReference type="OrthoDB" id="3881at2759"/>
<keyword evidence="6 7" id="KW-0539">Nucleus</keyword>